<dbReference type="InterPro" id="IPR057567">
    <property type="entry name" value="TPR_TTI1_C"/>
</dbReference>
<dbReference type="PANTHER" id="PTHR18460">
    <property type="entry name" value="TEL2 INTERACTING PROTEIN 1 TTI1 FAMILY MEMBER"/>
    <property type="match status" value="1"/>
</dbReference>
<evidence type="ECO:0000313" key="2">
    <source>
        <dbReference type="EMBL" id="CAI9593043.1"/>
    </source>
</evidence>
<feature type="non-terminal residue" evidence="2">
    <location>
        <position position="220"/>
    </location>
</feature>
<dbReference type="PANTHER" id="PTHR18460:SF3">
    <property type="entry name" value="TELO2-INTERACTING PROTEIN 1 HOMOLOG"/>
    <property type="match status" value="1"/>
</dbReference>
<protein>
    <recommendedName>
        <fullName evidence="1">TTI1 C-terminal TPR domain-containing protein</fullName>
    </recommendedName>
</protein>
<proteinExistence type="predicted"/>
<dbReference type="Pfam" id="PF24181">
    <property type="entry name" value="TPR_TTI1_C"/>
    <property type="match status" value="1"/>
</dbReference>
<dbReference type="SUPFAM" id="SSF48371">
    <property type="entry name" value="ARM repeat"/>
    <property type="match status" value="1"/>
</dbReference>
<comment type="caution">
    <text evidence="2">The sequence shown here is derived from an EMBL/GenBank/DDBJ whole genome shotgun (WGS) entry which is preliminary data.</text>
</comment>
<dbReference type="InterPro" id="IPR016024">
    <property type="entry name" value="ARM-type_fold"/>
</dbReference>
<sequence>MLDNCSPSLLPVLHELVQDLLPALDHSQNDGAKLLFPVLSSLVKRLGKWFPPPESTEELPLTFMSESRLHCGNMAHEIKEFLQGHIQQYRLARGEMEEGDIEDLLPPPDEAKEEAKPPLAMHMKISKEVAEKCTHFLSHSDPQIRVQALDTLRLSLLPIHSQEDVLLPLAHKIWPCLVKRLLQDEPLVLLRAFQVLVSLASSCKDFLQQRVCKDALPAFL</sequence>
<dbReference type="InterPro" id="IPR011989">
    <property type="entry name" value="ARM-like"/>
</dbReference>
<feature type="domain" description="TTI1 C-terminal TPR" evidence="1">
    <location>
        <begin position="38"/>
        <end position="219"/>
    </location>
</feature>
<name>A0ABN9FC33_9NEOB</name>
<reference evidence="2" key="1">
    <citation type="submission" date="2023-05" db="EMBL/GenBank/DDBJ databases">
        <authorList>
            <person name="Stuckert A."/>
        </authorList>
    </citation>
    <scope>NUCLEOTIDE SEQUENCE</scope>
</reference>
<accession>A0ABN9FC33</accession>
<keyword evidence="3" id="KW-1185">Reference proteome</keyword>
<gene>
    <name evidence="2" type="ORF">SPARVUS_LOCUS11471296</name>
</gene>
<evidence type="ECO:0000259" key="1">
    <source>
        <dbReference type="Pfam" id="PF24181"/>
    </source>
</evidence>
<dbReference type="EMBL" id="CATNWA010016479">
    <property type="protein sequence ID" value="CAI9593043.1"/>
    <property type="molecule type" value="Genomic_DNA"/>
</dbReference>
<dbReference type="Proteomes" id="UP001162483">
    <property type="component" value="Unassembled WGS sequence"/>
</dbReference>
<dbReference type="Gene3D" id="1.25.10.10">
    <property type="entry name" value="Leucine-rich Repeat Variant"/>
    <property type="match status" value="1"/>
</dbReference>
<dbReference type="InterPro" id="IPR052587">
    <property type="entry name" value="TELO2-interacting_protein_1"/>
</dbReference>
<organism evidence="2 3">
    <name type="scientific">Staurois parvus</name>
    <dbReference type="NCBI Taxonomy" id="386267"/>
    <lineage>
        <taxon>Eukaryota</taxon>
        <taxon>Metazoa</taxon>
        <taxon>Chordata</taxon>
        <taxon>Craniata</taxon>
        <taxon>Vertebrata</taxon>
        <taxon>Euteleostomi</taxon>
        <taxon>Amphibia</taxon>
        <taxon>Batrachia</taxon>
        <taxon>Anura</taxon>
        <taxon>Neobatrachia</taxon>
        <taxon>Ranoidea</taxon>
        <taxon>Ranidae</taxon>
        <taxon>Staurois</taxon>
    </lineage>
</organism>
<evidence type="ECO:0000313" key="3">
    <source>
        <dbReference type="Proteomes" id="UP001162483"/>
    </source>
</evidence>